<reference evidence="2 3" key="1">
    <citation type="journal article" date="2016" name="Nat. Commun.">
        <title>Thousands of microbial genomes shed light on interconnected biogeochemical processes in an aquifer system.</title>
        <authorList>
            <person name="Anantharaman K."/>
            <person name="Brown C.T."/>
            <person name="Hug L.A."/>
            <person name="Sharon I."/>
            <person name="Castelle C.J."/>
            <person name="Probst A.J."/>
            <person name="Thomas B.C."/>
            <person name="Singh A."/>
            <person name="Wilkins M.J."/>
            <person name="Karaoz U."/>
            <person name="Brodie E.L."/>
            <person name="Williams K.H."/>
            <person name="Hubbard S.S."/>
            <person name="Banfield J.F."/>
        </authorList>
    </citation>
    <scope>NUCLEOTIDE SEQUENCE [LARGE SCALE GENOMIC DNA]</scope>
</reference>
<keyword evidence="1" id="KW-1133">Transmembrane helix</keyword>
<dbReference type="Proteomes" id="UP000177287">
    <property type="component" value="Unassembled WGS sequence"/>
</dbReference>
<keyword evidence="1" id="KW-0812">Transmembrane</keyword>
<proteinExistence type="predicted"/>
<comment type="caution">
    <text evidence="2">The sequence shown here is derived from an EMBL/GenBank/DDBJ whole genome shotgun (WGS) entry which is preliminary data.</text>
</comment>
<organism evidence="2 3">
    <name type="scientific">Candidatus Wildermuthbacteria bacterium RIFCSPLOWO2_01_FULL_47_18</name>
    <dbReference type="NCBI Taxonomy" id="1802460"/>
    <lineage>
        <taxon>Bacteria</taxon>
        <taxon>Candidatus Wildermuthiibacteriota</taxon>
    </lineage>
</organism>
<evidence type="ECO:0008006" key="4">
    <source>
        <dbReference type="Google" id="ProtNLM"/>
    </source>
</evidence>
<protein>
    <recommendedName>
        <fullName evidence="4">CARDB domain-containing protein</fullName>
    </recommendedName>
</protein>
<gene>
    <name evidence="2" type="ORF">A3A27_02215</name>
</gene>
<name>A0A1G2RKN2_9BACT</name>
<evidence type="ECO:0000313" key="2">
    <source>
        <dbReference type="EMBL" id="OHA72929.1"/>
    </source>
</evidence>
<dbReference type="EMBL" id="MHUF01000008">
    <property type="protein sequence ID" value="OHA72929.1"/>
    <property type="molecule type" value="Genomic_DNA"/>
</dbReference>
<keyword evidence="1" id="KW-0472">Membrane</keyword>
<evidence type="ECO:0000313" key="3">
    <source>
        <dbReference type="Proteomes" id="UP000177287"/>
    </source>
</evidence>
<accession>A0A1G2RKN2</accession>
<sequence length="265" mass="29480">MGVWATRRQLSFILIFILLLIFLFVLVIAINRPVPTCGDFLANQGELGTDCGGPCTRVCSVETNDIIVLWSKVFKVKDGKYDFAAYLENPNPFGLLELEYKVKIYDTDNIPVKDVSGKTYLNAHERAFIFIPLVDLGFRIPVRAFISFPDSVEWKRLKGNIKKATLNVSNQKIEQVGEAIALKANISNDSEFPVASVELSAFLYDKDANVTNVSQSLLPSLAPSQESKIVFTWPNLTLDSIKSSEIFTRVNLVDGNTLDDTPALP</sequence>
<dbReference type="AlphaFoldDB" id="A0A1G2RKN2"/>
<evidence type="ECO:0000256" key="1">
    <source>
        <dbReference type="SAM" id="Phobius"/>
    </source>
</evidence>
<feature type="transmembrane region" description="Helical" evidence="1">
    <location>
        <begin position="12"/>
        <end position="30"/>
    </location>
</feature>